<feature type="domain" description="Mos1 transposase HTH" evidence="1">
    <location>
        <begin position="27"/>
        <end position="69"/>
    </location>
</feature>
<dbReference type="GO" id="GO:0044774">
    <property type="term" value="P:mitotic DNA integrity checkpoint signaling"/>
    <property type="evidence" value="ECO:0007669"/>
    <property type="project" value="TreeGrafter"/>
</dbReference>
<accession>A0A1I7XB29</accession>
<dbReference type="GO" id="GO:0042800">
    <property type="term" value="F:histone H3K4 methyltransferase activity"/>
    <property type="evidence" value="ECO:0007669"/>
    <property type="project" value="TreeGrafter"/>
</dbReference>
<reference evidence="3" key="1">
    <citation type="submission" date="2016-11" db="UniProtKB">
        <authorList>
            <consortium name="WormBaseParasite"/>
        </authorList>
    </citation>
    <scope>IDENTIFICATION</scope>
</reference>
<dbReference type="PANTHER" id="PTHR46060:SF2">
    <property type="entry name" value="HISTONE-LYSINE N-METHYLTRANSFERASE SETMAR"/>
    <property type="match status" value="1"/>
</dbReference>
<sequence length="89" mass="10564">MEVSSLCIWLILGQQIENGKKCKFDRLLYEFKLGRKAVGTTRNINKAFGEETVMERTARHWFRRFRNGNESIEDEETRVLRMRKVADVL</sequence>
<dbReference type="GO" id="GO:0006303">
    <property type="term" value="P:double-strand break repair via nonhomologous end joining"/>
    <property type="evidence" value="ECO:0007669"/>
    <property type="project" value="TreeGrafter"/>
</dbReference>
<dbReference type="GO" id="GO:0003690">
    <property type="term" value="F:double-stranded DNA binding"/>
    <property type="evidence" value="ECO:0007669"/>
    <property type="project" value="TreeGrafter"/>
</dbReference>
<protein>
    <submittedName>
        <fullName evidence="3">HTH_48 domain-containing protein</fullName>
    </submittedName>
</protein>
<dbReference type="GO" id="GO:0003697">
    <property type="term" value="F:single-stranded DNA binding"/>
    <property type="evidence" value="ECO:0007669"/>
    <property type="project" value="TreeGrafter"/>
</dbReference>
<evidence type="ECO:0000313" key="3">
    <source>
        <dbReference type="WBParaSite" id="Hba_14815"/>
    </source>
</evidence>
<proteinExistence type="predicted"/>
<dbReference type="InterPro" id="IPR052709">
    <property type="entry name" value="Transposase-MT_Hybrid"/>
</dbReference>
<dbReference type="GO" id="GO:0000793">
    <property type="term" value="C:condensed chromosome"/>
    <property type="evidence" value="ECO:0007669"/>
    <property type="project" value="TreeGrafter"/>
</dbReference>
<dbReference type="Gene3D" id="1.10.10.1450">
    <property type="match status" value="1"/>
</dbReference>
<evidence type="ECO:0000313" key="2">
    <source>
        <dbReference type="Proteomes" id="UP000095283"/>
    </source>
</evidence>
<dbReference type="WBParaSite" id="Hba_14815">
    <property type="protein sequence ID" value="Hba_14815"/>
    <property type="gene ID" value="Hba_14815"/>
</dbReference>
<dbReference type="InterPro" id="IPR041426">
    <property type="entry name" value="Mos1_HTH"/>
</dbReference>
<dbReference type="GO" id="GO:0031297">
    <property type="term" value="P:replication fork processing"/>
    <property type="evidence" value="ECO:0007669"/>
    <property type="project" value="TreeGrafter"/>
</dbReference>
<dbReference type="GO" id="GO:0000014">
    <property type="term" value="F:single-stranded DNA endodeoxyribonuclease activity"/>
    <property type="evidence" value="ECO:0007669"/>
    <property type="project" value="TreeGrafter"/>
</dbReference>
<keyword evidence="2" id="KW-1185">Reference proteome</keyword>
<dbReference type="Pfam" id="PF17906">
    <property type="entry name" value="HTH_48"/>
    <property type="match status" value="1"/>
</dbReference>
<dbReference type="GO" id="GO:0046975">
    <property type="term" value="F:histone H3K36 methyltransferase activity"/>
    <property type="evidence" value="ECO:0007669"/>
    <property type="project" value="TreeGrafter"/>
</dbReference>
<organism evidence="2 3">
    <name type="scientific">Heterorhabditis bacteriophora</name>
    <name type="common">Entomopathogenic nematode worm</name>
    <dbReference type="NCBI Taxonomy" id="37862"/>
    <lineage>
        <taxon>Eukaryota</taxon>
        <taxon>Metazoa</taxon>
        <taxon>Ecdysozoa</taxon>
        <taxon>Nematoda</taxon>
        <taxon>Chromadorea</taxon>
        <taxon>Rhabditida</taxon>
        <taxon>Rhabditina</taxon>
        <taxon>Rhabditomorpha</taxon>
        <taxon>Strongyloidea</taxon>
        <taxon>Heterorhabditidae</taxon>
        <taxon>Heterorhabditis</taxon>
    </lineage>
</organism>
<evidence type="ECO:0000259" key="1">
    <source>
        <dbReference type="Pfam" id="PF17906"/>
    </source>
</evidence>
<dbReference type="GO" id="GO:0005634">
    <property type="term" value="C:nucleus"/>
    <property type="evidence" value="ECO:0007669"/>
    <property type="project" value="TreeGrafter"/>
</dbReference>
<dbReference type="GO" id="GO:0000729">
    <property type="term" value="P:DNA double-strand break processing"/>
    <property type="evidence" value="ECO:0007669"/>
    <property type="project" value="TreeGrafter"/>
</dbReference>
<dbReference type="Proteomes" id="UP000095283">
    <property type="component" value="Unplaced"/>
</dbReference>
<dbReference type="GO" id="GO:0044547">
    <property type="term" value="F:DNA topoisomerase binding"/>
    <property type="evidence" value="ECO:0007669"/>
    <property type="project" value="TreeGrafter"/>
</dbReference>
<dbReference type="GO" id="GO:0035861">
    <property type="term" value="C:site of double-strand break"/>
    <property type="evidence" value="ECO:0007669"/>
    <property type="project" value="TreeGrafter"/>
</dbReference>
<dbReference type="AlphaFoldDB" id="A0A1I7XB29"/>
<name>A0A1I7XB29_HETBA</name>
<dbReference type="GO" id="GO:0015074">
    <property type="term" value="P:DNA integration"/>
    <property type="evidence" value="ECO:0007669"/>
    <property type="project" value="TreeGrafter"/>
</dbReference>
<dbReference type="PANTHER" id="PTHR46060">
    <property type="entry name" value="MARINER MOS1 TRANSPOSASE-LIKE PROTEIN"/>
    <property type="match status" value="1"/>
</dbReference>